<dbReference type="InterPro" id="IPR007492">
    <property type="entry name" value="LytTR_DNA-bd_dom"/>
</dbReference>
<dbReference type="STRING" id="1073327.SAMN04488108_1660"/>
<feature type="domain" description="Response regulatory" evidence="2">
    <location>
        <begin position="2"/>
        <end position="113"/>
    </location>
</feature>
<dbReference type="PANTHER" id="PTHR37299">
    <property type="entry name" value="TRANSCRIPTIONAL REGULATOR-RELATED"/>
    <property type="match status" value="1"/>
</dbReference>
<evidence type="ECO:0000313" key="4">
    <source>
        <dbReference type="EMBL" id="SHO61891.1"/>
    </source>
</evidence>
<dbReference type="SUPFAM" id="SSF52172">
    <property type="entry name" value="CheY-like"/>
    <property type="match status" value="1"/>
</dbReference>
<sequence>MNCLIVDDEPIAQDILKEFVSKVDFLNLTGVCSNAHDAFSEVQKNQIDLVFLDINMPGIDGIALAKILPKDVQVIFTTAYREFAVEGFNLEATDYLLKPIPFERFLKAVNKFRESKSISNPIAERPDFIFVRQDRKMEKIGIQEILFVESYADYIKIHLPDRVSIVRESISNFEKKLPEKQFIRFHRSYIGNISKIDSYTNEYLEIGGKALTISRSFKKEVLEKLSEFE</sequence>
<dbReference type="AlphaFoldDB" id="A0A1M7ZAG1"/>
<gene>
    <name evidence="4" type="ORF">SAMN04488108_1660</name>
</gene>
<organism evidence="4 5">
    <name type="scientific">Algoriphagus zhangzhouensis</name>
    <dbReference type="NCBI Taxonomy" id="1073327"/>
    <lineage>
        <taxon>Bacteria</taxon>
        <taxon>Pseudomonadati</taxon>
        <taxon>Bacteroidota</taxon>
        <taxon>Cytophagia</taxon>
        <taxon>Cytophagales</taxon>
        <taxon>Cyclobacteriaceae</taxon>
        <taxon>Algoriphagus</taxon>
    </lineage>
</organism>
<dbReference type="RefSeq" id="WP_073571309.1">
    <property type="nucleotide sequence ID" value="NZ_FRXN01000002.1"/>
</dbReference>
<dbReference type="Gene3D" id="2.40.50.1020">
    <property type="entry name" value="LytTr DNA-binding domain"/>
    <property type="match status" value="1"/>
</dbReference>
<dbReference type="InterPro" id="IPR046947">
    <property type="entry name" value="LytR-like"/>
</dbReference>
<dbReference type="Gene3D" id="3.40.50.2300">
    <property type="match status" value="1"/>
</dbReference>
<evidence type="ECO:0000259" key="3">
    <source>
        <dbReference type="PROSITE" id="PS50930"/>
    </source>
</evidence>
<dbReference type="PROSITE" id="PS50930">
    <property type="entry name" value="HTH_LYTTR"/>
    <property type="match status" value="1"/>
</dbReference>
<dbReference type="InterPro" id="IPR011006">
    <property type="entry name" value="CheY-like_superfamily"/>
</dbReference>
<name>A0A1M7ZAG1_9BACT</name>
<dbReference type="InterPro" id="IPR001789">
    <property type="entry name" value="Sig_transdc_resp-reg_receiver"/>
</dbReference>
<dbReference type="OrthoDB" id="1646880at2"/>
<dbReference type="PROSITE" id="PS50110">
    <property type="entry name" value="RESPONSE_REGULATORY"/>
    <property type="match status" value="1"/>
</dbReference>
<keyword evidence="5" id="KW-1185">Reference proteome</keyword>
<keyword evidence="1" id="KW-0597">Phosphoprotein</keyword>
<dbReference type="GO" id="GO:0000156">
    <property type="term" value="F:phosphorelay response regulator activity"/>
    <property type="evidence" value="ECO:0007669"/>
    <property type="project" value="InterPro"/>
</dbReference>
<dbReference type="Proteomes" id="UP000184609">
    <property type="component" value="Unassembled WGS sequence"/>
</dbReference>
<dbReference type="GO" id="GO:0003677">
    <property type="term" value="F:DNA binding"/>
    <property type="evidence" value="ECO:0007669"/>
    <property type="project" value="InterPro"/>
</dbReference>
<evidence type="ECO:0000256" key="1">
    <source>
        <dbReference type="PROSITE-ProRule" id="PRU00169"/>
    </source>
</evidence>
<dbReference type="EMBL" id="FRXN01000002">
    <property type="protein sequence ID" value="SHO61891.1"/>
    <property type="molecule type" value="Genomic_DNA"/>
</dbReference>
<dbReference type="SMART" id="SM00850">
    <property type="entry name" value="LytTR"/>
    <property type="match status" value="1"/>
</dbReference>
<protein>
    <submittedName>
        <fullName evidence="4">Two component transcriptional regulator, LytTR family</fullName>
    </submittedName>
</protein>
<dbReference type="Pfam" id="PF00072">
    <property type="entry name" value="Response_reg"/>
    <property type="match status" value="1"/>
</dbReference>
<dbReference type="PANTHER" id="PTHR37299:SF1">
    <property type="entry name" value="STAGE 0 SPORULATION PROTEIN A HOMOLOG"/>
    <property type="match status" value="1"/>
</dbReference>
<feature type="domain" description="HTH LytTR-type" evidence="3">
    <location>
        <begin position="129"/>
        <end position="227"/>
    </location>
</feature>
<accession>A0A1M7ZAG1</accession>
<evidence type="ECO:0000259" key="2">
    <source>
        <dbReference type="PROSITE" id="PS50110"/>
    </source>
</evidence>
<reference evidence="5" key="1">
    <citation type="submission" date="2016-12" db="EMBL/GenBank/DDBJ databases">
        <authorList>
            <person name="Varghese N."/>
            <person name="Submissions S."/>
        </authorList>
    </citation>
    <scope>NUCLEOTIDE SEQUENCE [LARGE SCALE GENOMIC DNA]</scope>
    <source>
        <strain evidence="5">DSM 25035</strain>
    </source>
</reference>
<feature type="modified residue" description="4-aspartylphosphate" evidence="1">
    <location>
        <position position="53"/>
    </location>
</feature>
<dbReference type="Pfam" id="PF04397">
    <property type="entry name" value="LytTR"/>
    <property type="match status" value="1"/>
</dbReference>
<dbReference type="SMART" id="SM00448">
    <property type="entry name" value="REC"/>
    <property type="match status" value="1"/>
</dbReference>
<evidence type="ECO:0000313" key="5">
    <source>
        <dbReference type="Proteomes" id="UP000184609"/>
    </source>
</evidence>
<proteinExistence type="predicted"/>